<reference evidence="1 2" key="1">
    <citation type="submission" date="2021-05" db="EMBL/GenBank/DDBJ databases">
        <title>Mycobacterium acidophilum sp. nov., an extremely acid-tolerant member of the genus Mycobacterium.</title>
        <authorList>
            <person name="Xia J."/>
        </authorList>
    </citation>
    <scope>NUCLEOTIDE SEQUENCE [LARGE SCALE GENOMIC DNA]</scope>
    <source>
        <strain evidence="1 2">M1</strain>
    </source>
</reference>
<organism evidence="1 2">
    <name type="scientific">Mycolicibacter acidiphilus</name>
    <dbReference type="NCBI Taxonomy" id="2835306"/>
    <lineage>
        <taxon>Bacteria</taxon>
        <taxon>Bacillati</taxon>
        <taxon>Actinomycetota</taxon>
        <taxon>Actinomycetes</taxon>
        <taxon>Mycobacteriales</taxon>
        <taxon>Mycobacteriaceae</taxon>
        <taxon>Mycolicibacter</taxon>
    </lineage>
</organism>
<protein>
    <submittedName>
        <fullName evidence="1">Uncharacterized protein</fullName>
    </submittedName>
</protein>
<sequence>MPIIVFDEMDTGPAEFAARLPLNGELIRFLAGDDRPDYCLVRLDRPMLFVPEPPKEIPDWLQQRIAVNAWPTPGFDIARASPDLVVQTPDGVDAVWVPALVICARMVGTQISRTMRDLWVDVAYVIDSAQIDEERLDFAKNYPSAIARINLIEP</sequence>
<dbReference type="EMBL" id="JAHCLR010000001">
    <property type="protein sequence ID" value="MBS9532104.1"/>
    <property type="molecule type" value="Genomic_DNA"/>
</dbReference>
<dbReference type="RefSeq" id="WP_214090985.1">
    <property type="nucleotide sequence ID" value="NZ_JAHCLR010000001.1"/>
</dbReference>
<evidence type="ECO:0000313" key="2">
    <source>
        <dbReference type="Proteomes" id="UP001519535"/>
    </source>
</evidence>
<dbReference type="Proteomes" id="UP001519535">
    <property type="component" value="Unassembled WGS sequence"/>
</dbReference>
<evidence type="ECO:0000313" key="1">
    <source>
        <dbReference type="EMBL" id="MBS9532104.1"/>
    </source>
</evidence>
<keyword evidence="2" id="KW-1185">Reference proteome</keyword>
<name>A0ABS5REJ1_9MYCO</name>
<comment type="caution">
    <text evidence="1">The sequence shown here is derived from an EMBL/GenBank/DDBJ whole genome shotgun (WGS) entry which is preliminary data.</text>
</comment>
<accession>A0ABS5REJ1</accession>
<gene>
    <name evidence="1" type="ORF">KIH27_00715</name>
</gene>
<proteinExistence type="predicted"/>